<dbReference type="PANTHER" id="PTHR47784">
    <property type="entry name" value="STEROL UPTAKE CONTROL PROTEIN 2"/>
    <property type="match status" value="1"/>
</dbReference>
<evidence type="ECO:0000259" key="3">
    <source>
        <dbReference type="PROSITE" id="PS50048"/>
    </source>
</evidence>
<dbReference type="InterPro" id="IPR036864">
    <property type="entry name" value="Zn2-C6_fun-type_DNA-bd_sf"/>
</dbReference>
<dbReference type="CDD" id="cd00067">
    <property type="entry name" value="GAL4"/>
    <property type="match status" value="1"/>
</dbReference>
<dbReference type="InterPro" id="IPR021858">
    <property type="entry name" value="Fun_TF"/>
</dbReference>
<dbReference type="Gene3D" id="4.10.240.10">
    <property type="entry name" value="Zn(2)-C6 fungal-type DNA-binding domain"/>
    <property type="match status" value="1"/>
</dbReference>
<dbReference type="EMBL" id="JBFCZG010000012">
    <property type="protein sequence ID" value="KAL3417070.1"/>
    <property type="molecule type" value="Genomic_DNA"/>
</dbReference>
<name>A0ABR4P191_9HELO</name>
<organism evidence="4 5">
    <name type="scientific">Phlyctema vagabunda</name>
    <dbReference type="NCBI Taxonomy" id="108571"/>
    <lineage>
        <taxon>Eukaryota</taxon>
        <taxon>Fungi</taxon>
        <taxon>Dikarya</taxon>
        <taxon>Ascomycota</taxon>
        <taxon>Pezizomycotina</taxon>
        <taxon>Leotiomycetes</taxon>
        <taxon>Helotiales</taxon>
        <taxon>Dermateaceae</taxon>
        <taxon>Phlyctema</taxon>
    </lineage>
</organism>
<evidence type="ECO:0000256" key="2">
    <source>
        <dbReference type="SAM" id="MobiDB-lite"/>
    </source>
</evidence>
<dbReference type="InterPro" id="IPR001138">
    <property type="entry name" value="Zn2Cys6_DnaBD"/>
</dbReference>
<keyword evidence="5" id="KW-1185">Reference proteome</keyword>
<feature type="compositionally biased region" description="Polar residues" evidence="2">
    <location>
        <begin position="1"/>
        <end position="14"/>
    </location>
</feature>
<comment type="caution">
    <text evidence="4">The sequence shown here is derived from an EMBL/GenBank/DDBJ whole genome shotgun (WGS) entry which is preliminary data.</text>
</comment>
<feature type="domain" description="Zn(2)-C6 fungal-type" evidence="3">
    <location>
        <begin position="28"/>
        <end position="58"/>
    </location>
</feature>
<dbReference type="PROSITE" id="PS00463">
    <property type="entry name" value="ZN2_CY6_FUNGAL_1"/>
    <property type="match status" value="1"/>
</dbReference>
<keyword evidence="1" id="KW-0539">Nucleus</keyword>
<dbReference type="Proteomes" id="UP001629113">
    <property type="component" value="Unassembled WGS sequence"/>
</dbReference>
<dbReference type="InterPro" id="IPR053157">
    <property type="entry name" value="Sterol_Uptake_Regulator"/>
</dbReference>
<gene>
    <name evidence="4" type="ORF">PVAG01_11493</name>
</gene>
<proteinExistence type="predicted"/>
<feature type="region of interest" description="Disordered" evidence="2">
    <location>
        <begin position="1"/>
        <end position="27"/>
    </location>
</feature>
<dbReference type="Pfam" id="PF00172">
    <property type="entry name" value="Zn_clus"/>
    <property type="match status" value="1"/>
</dbReference>
<dbReference type="SUPFAM" id="SSF57701">
    <property type="entry name" value="Zn2/Cys6 DNA-binding domain"/>
    <property type="match status" value="1"/>
</dbReference>
<evidence type="ECO:0000256" key="1">
    <source>
        <dbReference type="ARBA" id="ARBA00023242"/>
    </source>
</evidence>
<accession>A0ABR4P191</accession>
<feature type="compositionally biased region" description="Basic residues" evidence="2">
    <location>
        <begin position="16"/>
        <end position="26"/>
    </location>
</feature>
<evidence type="ECO:0000313" key="4">
    <source>
        <dbReference type="EMBL" id="KAL3417070.1"/>
    </source>
</evidence>
<dbReference type="PROSITE" id="PS50048">
    <property type="entry name" value="ZN2_CY6_FUNGAL_2"/>
    <property type="match status" value="1"/>
</dbReference>
<dbReference type="PANTHER" id="PTHR47784:SF7">
    <property type="entry name" value="ZN(II)2CYS6 TRANSCRIPTION FACTOR (EUROFUNG)"/>
    <property type="match status" value="1"/>
</dbReference>
<dbReference type="SMART" id="SM00066">
    <property type="entry name" value="GAL4"/>
    <property type="match status" value="1"/>
</dbReference>
<dbReference type="Pfam" id="PF11951">
    <property type="entry name" value="Fungal_trans_2"/>
    <property type="match status" value="1"/>
</dbReference>
<sequence length="403" mass="45644">MEAANANLNKTTKQGKPPRKGHRKSRQGCYECKRRRVKCPENRPSCDNCSRLSLRCRYIPIPDVTGSSPAPQQISSLVIEPSFSLTDLRLHHHFLVAAYPHFPVRSDNIWLSYILPIGHQCGYLMHAMLALAASHLEKLTHCGLTSIAQSHRLAAIKGLNAALGKPMDHKEEADAAIGACYALLMQSWYMEDGLQASLILTRSCEFTTRKVQAQNLGSILAEEGPDSRISNMRARMKDTPDFDDKFIDAAVKSTSDLLPLCEDKYQRTLFDGLIQAFTSLSKSPLEAYRHYVDIDKIIIAMDNTEILKLLDTQRTTCQLLLAHMIALHLIMRPISCRERRQYTVTMYGIRMSTWIPKIYENMAAEYQKFLAWPMTVSSQHNVGKLEQFTLSRQGSKKLRTINS</sequence>
<reference evidence="4 5" key="1">
    <citation type="submission" date="2024-06" db="EMBL/GenBank/DDBJ databases">
        <title>Complete genome of Phlyctema vagabunda strain 19-DSS-EL-015.</title>
        <authorList>
            <person name="Fiorenzani C."/>
        </authorList>
    </citation>
    <scope>NUCLEOTIDE SEQUENCE [LARGE SCALE GENOMIC DNA]</scope>
    <source>
        <strain evidence="4 5">19-DSS-EL-015</strain>
    </source>
</reference>
<evidence type="ECO:0000313" key="5">
    <source>
        <dbReference type="Proteomes" id="UP001629113"/>
    </source>
</evidence>
<protein>
    <submittedName>
        <fullName evidence="4">C6 transcription factor</fullName>
    </submittedName>
</protein>